<organism evidence="1">
    <name type="scientific">Mastomys natalensis cytomegalovirus 1</name>
    <dbReference type="NCBI Taxonomy" id="2973541"/>
    <lineage>
        <taxon>Viruses</taxon>
        <taxon>Duplodnaviria</taxon>
        <taxon>Heunggongvirae</taxon>
        <taxon>Peploviricota</taxon>
        <taxon>Herviviricetes</taxon>
        <taxon>Herpesvirales</taxon>
        <taxon>Orthoherpesviridae</taxon>
        <taxon>Betaherpesvirinae</taxon>
        <taxon>Muromegalovirus</taxon>
    </lineage>
</organism>
<proteinExistence type="predicted"/>
<evidence type="ECO:0000313" key="2">
    <source>
        <dbReference type="EMBL" id="WEG68910.1"/>
    </source>
</evidence>
<protein>
    <submittedName>
        <fullName evidence="1">Tegument protein UL43</fullName>
    </submittedName>
</protein>
<reference evidence="1" key="1">
    <citation type="submission" date="2022-09" db="EMBL/GenBank/DDBJ databases">
        <authorList>
            <person name="Vucak M."/>
            <person name="Davison A.J."/>
        </authorList>
    </citation>
    <scope>NUCLEOTIDE SEQUENCE</scope>
    <source>
        <strain evidence="1">Mnat29</strain>
        <strain evidence="2">Mnat36</strain>
    </source>
</reference>
<sequence>MTTRADMAMARDLGYMLAVTARWRRDIEKPVIIDMAEPQYGDLWFRARPRIIRSLDTKSRARGNAVIRFADRRGRRWTFTPERAFRNRKDERDVDPGQHNCFLVQQHVFSIQGDDIVESCHNSNTSIPSFPTERVHTPGLPDPVTLTKRFIDRLGDKLTRVSPEMILCSDEILYIHDVSATGDRRRLQLLLHRFHGHHALLTWPSSWIFTVMDPIKSPRLQKASAAVIRDGHLCCDEDIVSIGVVHDIDQDHNSAEHPVILLSVDGYVYMYDDGGINPTLYLLTKHGFSDFCRRGLRERCGAGLDVGSTPVDYNEDPLKSLLQSRASIDDLVKARDRLLGSEAVIFHSDEMWTFLRVTDLKENGYSEDDFNTWRVDSGHLRLEAVFTVKACVSGVWVDSPVLVSDTGTVFYVEPGSGRLRFLAADLYNFLVLGVMRFRSNSCFPRGTFTDPQRSTVKTGAVSRPVFCPRGQRCRRKIRMPLQRRIWKWFCNAWGSMTGCCRG</sequence>
<reference evidence="1" key="2">
    <citation type="submission" date="2023-06" db="EMBL/GenBank/DDBJ databases">
        <title>Isolation and genome sequencing of cytomegaloviruses from Natal multimammate mice (Mastomys natalensis).</title>
        <authorList>
            <person name="Jarvis M.A."/>
            <person name="Davison A.J."/>
        </authorList>
    </citation>
    <scope>NUCLEOTIDE SEQUENCE</scope>
    <source>
        <strain evidence="1">Mnat29</strain>
        <strain evidence="2">Mnat36</strain>
    </source>
</reference>
<dbReference type="EMBL" id="OP429122">
    <property type="protein sequence ID" value="WEG68910.1"/>
    <property type="molecule type" value="Genomic_DNA"/>
</dbReference>
<name>A0A9Y1IKW0_9BETA</name>
<dbReference type="EMBL" id="OP429121">
    <property type="protein sequence ID" value="WEG68774.1"/>
    <property type="molecule type" value="Genomic_DNA"/>
</dbReference>
<dbReference type="InterPro" id="IPR003360">
    <property type="entry name" value="US22-like"/>
</dbReference>
<accession>A0A9Y1IKW0</accession>
<evidence type="ECO:0000313" key="1">
    <source>
        <dbReference type="EMBL" id="WEG68774.1"/>
    </source>
</evidence>
<dbReference type="EMBL" id="OP429138">
    <property type="protein sequence ID" value="WEG71138.1"/>
    <property type="molecule type" value="Genomic_DNA"/>
</dbReference>
<gene>
    <name evidence="1" type="primary">M43</name>
</gene>
<dbReference type="Pfam" id="PF02393">
    <property type="entry name" value="US22"/>
    <property type="match status" value="1"/>
</dbReference>